<keyword evidence="2" id="KW-1185">Reference proteome</keyword>
<dbReference type="Gramene" id="GBG63618">
    <property type="protein sequence ID" value="GBG63618"/>
    <property type="gene ID" value="CBR_g38929"/>
</dbReference>
<accession>A0A388K0Q4</accession>
<comment type="caution">
    <text evidence="1">The sequence shown here is derived from an EMBL/GenBank/DDBJ whole genome shotgun (WGS) entry which is preliminary data.</text>
</comment>
<organism evidence="1 2">
    <name type="scientific">Chara braunii</name>
    <name type="common">Braun's stonewort</name>
    <dbReference type="NCBI Taxonomy" id="69332"/>
    <lineage>
        <taxon>Eukaryota</taxon>
        <taxon>Viridiplantae</taxon>
        <taxon>Streptophyta</taxon>
        <taxon>Charophyceae</taxon>
        <taxon>Charales</taxon>
        <taxon>Characeae</taxon>
        <taxon>Chara</taxon>
    </lineage>
</organism>
<dbReference type="AlphaFoldDB" id="A0A388K0Q4"/>
<protein>
    <submittedName>
        <fullName evidence="1">Uncharacterized protein</fullName>
    </submittedName>
</protein>
<reference evidence="1 2" key="1">
    <citation type="journal article" date="2018" name="Cell">
        <title>The Chara Genome: Secondary Complexity and Implications for Plant Terrestrialization.</title>
        <authorList>
            <person name="Nishiyama T."/>
            <person name="Sakayama H."/>
            <person name="Vries J.D."/>
            <person name="Buschmann H."/>
            <person name="Saint-Marcoux D."/>
            <person name="Ullrich K.K."/>
            <person name="Haas F.B."/>
            <person name="Vanderstraeten L."/>
            <person name="Becker D."/>
            <person name="Lang D."/>
            <person name="Vosolsobe S."/>
            <person name="Rombauts S."/>
            <person name="Wilhelmsson P.K.I."/>
            <person name="Janitza P."/>
            <person name="Kern R."/>
            <person name="Heyl A."/>
            <person name="Rumpler F."/>
            <person name="Villalobos L.I.A.C."/>
            <person name="Clay J.M."/>
            <person name="Skokan R."/>
            <person name="Toyoda A."/>
            <person name="Suzuki Y."/>
            <person name="Kagoshima H."/>
            <person name="Schijlen E."/>
            <person name="Tajeshwar N."/>
            <person name="Catarino B."/>
            <person name="Hetherington A.J."/>
            <person name="Saltykova A."/>
            <person name="Bonnot C."/>
            <person name="Breuninger H."/>
            <person name="Symeonidi A."/>
            <person name="Radhakrishnan G.V."/>
            <person name="Van Nieuwerburgh F."/>
            <person name="Deforce D."/>
            <person name="Chang C."/>
            <person name="Karol K.G."/>
            <person name="Hedrich R."/>
            <person name="Ulvskov P."/>
            <person name="Glockner G."/>
            <person name="Delwiche C.F."/>
            <person name="Petrasek J."/>
            <person name="Van de Peer Y."/>
            <person name="Friml J."/>
            <person name="Beilby M."/>
            <person name="Dolan L."/>
            <person name="Kohara Y."/>
            <person name="Sugano S."/>
            <person name="Fujiyama A."/>
            <person name="Delaux P.-M."/>
            <person name="Quint M."/>
            <person name="TheiBen G."/>
            <person name="Hagemann M."/>
            <person name="Harholt J."/>
            <person name="Dunand C."/>
            <person name="Zachgo S."/>
            <person name="Langdale J."/>
            <person name="Maumus F."/>
            <person name="Straeten D.V.D."/>
            <person name="Gould S.B."/>
            <person name="Rensing S.A."/>
        </authorList>
    </citation>
    <scope>NUCLEOTIDE SEQUENCE [LARGE SCALE GENOMIC DNA]</scope>
    <source>
        <strain evidence="1 2">S276</strain>
    </source>
</reference>
<gene>
    <name evidence="1" type="ORF">CBR_g38929</name>
</gene>
<evidence type="ECO:0000313" key="1">
    <source>
        <dbReference type="EMBL" id="GBG63618.1"/>
    </source>
</evidence>
<dbReference type="Proteomes" id="UP000265515">
    <property type="component" value="Unassembled WGS sequence"/>
</dbReference>
<dbReference type="EMBL" id="BFEA01000041">
    <property type="protein sequence ID" value="GBG63618.1"/>
    <property type="molecule type" value="Genomic_DNA"/>
</dbReference>
<proteinExistence type="predicted"/>
<sequence length="82" mass="9575">MWRCPLPNVPPPSVCCLPELLKLHFLYANDPLYKLLVYFLEDSLRDTWLLPLRLAVPMLFVPSWHILQQQGWREGDGNMGVL</sequence>
<evidence type="ECO:0000313" key="2">
    <source>
        <dbReference type="Proteomes" id="UP000265515"/>
    </source>
</evidence>
<name>A0A388K0Q4_CHABU</name>